<evidence type="ECO:0000313" key="9">
    <source>
        <dbReference type="EMBL" id="GFH54378.1"/>
    </source>
</evidence>
<dbReference type="GO" id="GO:0004674">
    <property type="term" value="F:protein serine/threonine kinase activity"/>
    <property type="evidence" value="ECO:0007669"/>
    <property type="project" value="UniProtKB-KW"/>
</dbReference>
<evidence type="ECO:0000256" key="1">
    <source>
        <dbReference type="ARBA" id="ARBA00022527"/>
    </source>
</evidence>
<evidence type="ECO:0000259" key="7">
    <source>
        <dbReference type="PROSITE" id="PS50234"/>
    </source>
</evidence>
<dbReference type="InterPro" id="IPR004166">
    <property type="entry name" value="a-kinase_dom"/>
</dbReference>
<dbReference type="AlphaFoldDB" id="A0AAD3H8Y7"/>
<dbReference type="CDD" id="cd00198">
    <property type="entry name" value="vWFA"/>
    <property type="match status" value="1"/>
</dbReference>
<comment type="caution">
    <text evidence="9">The sequence shown here is derived from an EMBL/GenBank/DDBJ whole genome shotgun (WGS) entry which is preliminary data.</text>
</comment>
<feature type="region of interest" description="Disordered" evidence="6">
    <location>
        <begin position="1"/>
        <end position="22"/>
    </location>
</feature>
<feature type="region of interest" description="Disordered" evidence="6">
    <location>
        <begin position="635"/>
        <end position="660"/>
    </location>
</feature>
<dbReference type="PROSITE" id="PS51158">
    <property type="entry name" value="ALPHA_KINASE"/>
    <property type="match status" value="1"/>
</dbReference>
<dbReference type="Gene3D" id="3.40.50.410">
    <property type="entry name" value="von Willebrand factor, type A domain"/>
    <property type="match status" value="1"/>
</dbReference>
<feature type="domain" description="VWFA" evidence="7">
    <location>
        <begin position="120"/>
        <end position="315"/>
    </location>
</feature>
<accession>A0AAD3H8Y7</accession>
<dbReference type="PANTHER" id="PTHR45992">
    <property type="entry name" value="EUKARYOTIC ELONGATION FACTOR 2 KINASE-RELATED"/>
    <property type="match status" value="1"/>
</dbReference>
<evidence type="ECO:0000313" key="10">
    <source>
        <dbReference type="Proteomes" id="UP001054902"/>
    </source>
</evidence>
<dbReference type="Proteomes" id="UP001054902">
    <property type="component" value="Unassembled WGS sequence"/>
</dbReference>
<dbReference type="InterPro" id="IPR051852">
    <property type="entry name" value="Alpha-type_PK"/>
</dbReference>
<name>A0AAD3H8Y7_9STRA</name>
<dbReference type="InterPro" id="IPR036465">
    <property type="entry name" value="vWFA_dom_sf"/>
</dbReference>
<keyword evidence="4" id="KW-0418">Kinase</keyword>
<proteinExistence type="predicted"/>
<keyword evidence="10" id="KW-1185">Reference proteome</keyword>
<evidence type="ECO:0000256" key="6">
    <source>
        <dbReference type="SAM" id="MobiDB-lite"/>
    </source>
</evidence>
<dbReference type="SUPFAM" id="SSF56112">
    <property type="entry name" value="Protein kinase-like (PK-like)"/>
    <property type="match status" value="2"/>
</dbReference>
<dbReference type="GO" id="GO:0005524">
    <property type="term" value="F:ATP binding"/>
    <property type="evidence" value="ECO:0007669"/>
    <property type="project" value="UniProtKB-KW"/>
</dbReference>
<dbReference type="InterPro" id="IPR002035">
    <property type="entry name" value="VWF_A"/>
</dbReference>
<dbReference type="Gene3D" id="3.20.200.10">
    <property type="entry name" value="MHCK/EF2 kinase"/>
    <property type="match status" value="1"/>
</dbReference>
<keyword evidence="3" id="KW-0547">Nucleotide-binding</keyword>
<dbReference type="SMART" id="SM00811">
    <property type="entry name" value="Alpha_kinase"/>
    <property type="match status" value="1"/>
</dbReference>
<feature type="compositionally biased region" description="Polar residues" evidence="6">
    <location>
        <begin position="1"/>
        <end position="12"/>
    </location>
</feature>
<dbReference type="PROSITE" id="PS50234">
    <property type="entry name" value="VWFA"/>
    <property type="match status" value="1"/>
</dbReference>
<dbReference type="Pfam" id="PF02816">
    <property type="entry name" value="Alpha_kinase"/>
    <property type="match status" value="2"/>
</dbReference>
<gene>
    <name evidence="9" type="ORF">CTEN210_10854</name>
</gene>
<evidence type="ECO:0000256" key="4">
    <source>
        <dbReference type="ARBA" id="ARBA00022777"/>
    </source>
</evidence>
<evidence type="ECO:0000259" key="8">
    <source>
        <dbReference type="PROSITE" id="PS51158"/>
    </source>
</evidence>
<dbReference type="PANTHER" id="PTHR45992:SF11">
    <property type="entry name" value="ALPHA-TYPE PROTEIN KINASE DOMAIN-CONTAINING PROTEIN"/>
    <property type="match status" value="1"/>
</dbReference>
<evidence type="ECO:0000256" key="5">
    <source>
        <dbReference type="ARBA" id="ARBA00022840"/>
    </source>
</evidence>
<dbReference type="EMBL" id="BLLK01000047">
    <property type="protein sequence ID" value="GFH54378.1"/>
    <property type="molecule type" value="Genomic_DNA"/>
</dbReference>
<evidence type="ECO:0008006" key="11">
    <source>
        <dbReference type="Google" id="ProtNLM"/>
    </source>
</evidence>
<feature type="domain" description="Alpha-type protein kinase" evidence="8">
    <location>
        <begin position="451"/>
        <end position="764"/>
    </location>
</feature>
<sequence length="794" mass="90897">MSIVPTAQSVLESSLHGRQRREERGIQKIDLQRARRYGMKETGRFGRLKYTYGGVVFIYDPHRNREVTSFKSHDVALASSGTRATEPIILKKREETSDDVVRRTLQNRSIQLQKSKWTSHSVLVVDMSGSMRRDDVNGSRCRSDGVWMTLARDFVKKPLQERKRTANDVISVILMRDEAEIVVRHESIDWGLYNKFIDFREWIEHRPYGPGNYMPALDAAERLLLENQNSNCSLSLMFFSDGKPSDRGDFSQRMGDIAANFGRRLSIACIGMAGQSEDFSMLSEMTQEATSYGAVASFGKPSLDVDSLSNIITDLATSLTSSKTEMTNVATGKVRKVRMVQRERVGTPDDDYVNDNWTCYMNTSNETYVERVWTWSSTENDFAQLVDGRCRECLKDTCALDGKMAIKGKNCQKEAGLVCKRCESCCFCATCYMKGRHRGSHRTSGECSKLKHKAMYGQIIGKAIPSFNIAVKKQIFGEGAERIVRKFRFIDKYRQFVGPIMVAKESRFIDDDDENYDQAYKNRMGYHREFMRTQTLAAKMAKDFNEAVRNSSSHFDNASVVDDILRCLPTIEFLRPLVVETRKEGYEYNTLIEPFLQGDYKKFNDNMGMVKGQSRDLSMNDLVGSMGGLGLGAIEEGSEEEDSDEEDSDDEGIFRTKDNAPHYGSYDLHTIKDDDVPQAFSHFTYEKSMRHFMVVDLQGVLSMKRGRKCFQLTDPVIHKRRTKKKEKLKKFTFGRTDRGDKGIRAFFDSHRCTELCRLLGLNENERGPSIINQSRESFQKLKNIDEYEFGSYYQ</sequence>
<protein>
    <recommendedName>
        <fullName evidence="11">Alpha-type protein kinase domain-containing protein</fullName>
    </recommendedName>
</protein>
<keyword evidence="2" id="KW-0808">Transferase</keyword>
<keyword evidence="5" id="KW-0067">ATP-binding</keyword>
<feature type="compositionally biased region" description="Acidic residues" evidence="6">
    <location>
        <begin position="636"/>
        <end position="651"/>
    </location>
</feature>
<reference evidence="9 10" key="1">
    <citation type="journal article" date="2021" name="Sci. Rep.">
        <title>The genome of the diatom Chaetoceros tenuissimus carries an ancient integrated fragment of an extant virus.</title>
        <authorList>
            <person name="Hongo Y."/>
            <person name="Kimura K."/>
            <person name="Takaki Y."/>
            <person name="Yoshida Y."/>
            <person name="Baba S."/>
            <person name="Kobayashi G."/>
            <person name="Nagasaki K."/>
            <person name="Hano T."/>
            <person name="Tomaru Y."/>
        </authorList>
    </citation>
    <scope>NUCLEOTIDE SEQUENCE [LARGE SCALE GENOMIC DNA]</scope>
    <source>
        <strain evidence="9 10">NIES-3715</strain>
    </source>
</reference>
<evidence type="ECO:0000256" key="3">
    <source>
        <dbReference type="ARBA" id="ARBA00022741"/>
    </source>
</evidence>
<dbReference type="SUPFAM" id="SSF53300">
    <property type="entry name" value="vWA-like"/>
    <property type="match status" value="1"/>
</dbReference>
<dbReference type="InterPro" id="IPR011009">
    <property type="entry name" value="Kinase-like_dom_sf"/>
</dbReference>
<keyword evidence="1" id="KW-0723">Serine/threonine-protein kinase</keyword>
<evidence type="ECO:0000256" key="2">
    <source>
        <dbReference type="ARBA" id="ARBA00022679"/>
    </source>
</evidence>
<organism evidence="9 10">
    <name type="scientific">Chaetoceros tenuissimus</name>
    <dbReference type="NCBI Taxonomy" id="426638"/>
    <lineage>
        <taxon>Eukaryota</taxon>
        <taxon>Sar</taxon>
        <taxon>Stramenopiles</taxon>
        <taxon>Ochrophyta</taxon>
        <taxon>Bacillariophyta</taxon>
        <taxon>Coscinodiscophyceae</taxon>
        <taxon>Chaetocerotophycidae</taxon>
        <taxon>Chaetocerotales</taxon>
        <taxon>Chaetocerotaceae</taxon>
        <taxon>Chaetoceros</taxon>
    </lineage>
</organism>
<dbReference type="Pfam" id="PF13519">
    <property type="entry name" value="VWA_2"/>
    <property type="match status" value="1"/>
</dbReference>